<sequence length="160" mass="17771">MNFFDIFSFFIKKQKFMKKIIFLGLALVSLTACSSVQHKDSTPPKIGSPNPASQYCVEQGGKLEIRNEANGQVGYCHLPNGQVVEEWKLFRDNQANCVAEEAQKLVGQSGLTDDQIKQKTKSEIVRKVAPGQPMTMDYRTNRVTVTIDPASKKITQATCG</sequence>
<feature type="chain" id="PRO_5003254275" description="Hemolysin" evidence="1">
    <location>
        <begin position="35"/>
        <end position="160"/>
    </location>
</feature>
<dbReference type="EMBL" id="CP002177">
    <property type="protein sequence ID" value="ADY81253.1"/>
    <property type="molecule type" value="Genomic_DNA"/>
</dbReference>
<reference key="1">
    <citation type="submission" date="2010-08" db="EMBL/GenBank/DDBJ databases">
        <title>The genome sequence of a nonpathogenic wastewater-adapted bacterium Acinetobacter calcoaceticus PHEA-2 and comparative genomics insights into environmental adaptation.</title>
        <authorList>
            <person name="Zhan Y."/>
            <person name="Yan Y."/>
            <person name="Zhang W."/>
            <person name="Chen M."/>
            <person name="Ping S."/>
            <person name="Lu W."/>
            <person name="Lin M."/>
        </authorList>
    </citation>
    <scope>NUCLEOTIDE SEQUENCE</scope>
    <source>
        <strain>PHEA-2</strain>
    </source>
</reference>
<keyword evidence="1" id="KW-0732">Signal</keyword>
<dbReference type="InterPro" id="IPR005590">
    <property type="entry name" value="DUF333"/>
</dbReference>
<reference evidence="2 3" key="2">
    <citation type="journal article" date="2011" name="J. Bacteriol.">
        <title>Genome sequence of Acinetobacter calcoaceticus PHEA-2, isolated from industry wastewater.</title>
        <authorList>
            <person name="Zhan Y."/>
            <person name="Yan Y."/>
            <person name="Zhang W."/>
            <person name="Yu H."/>
            <person name="Chen M."/>
            <person name="Lu W."/>
            <person name="Ping S."/>
            <person name="Peng Z."/>
            <person name="Yuan M."/>
            <person name="Zhou Z."/>
            <person name="Elmerich C."/>
            <person name="Lin M."/>
        </authorList>
    </citation>
    <scope>NUCLEOTIDE SEQUENCE [LARGE SCALE GENOMIC DNA]</scope>
    <source>
        <strain evidence="2 3">PHEA-2</strain>
    </source>
</reference>
<dbReference type="eggNOG" id="COG3042">
    <property type="taxonomic scope" value="Bacteria"/>
</dbReference>
<dbReference type="InterPro" id="IPR021719">
    <property type="entry name" value="Prot_inh_I78"/>
</dbReference>
<protein>
    <recommendedName>
        <fullName evidence="4">Hemolysin</fullName>
    </recommendedName>
</protein>
<dbReference type="PANTHER" id="PTHR38008:SF2">
    <property type="entry name" value="HEMOLYSIN"/>
    <property type="match status" value="1"/>
</dbReference>
<dbReference type="Proteomes" id="UP000007477">
    <property type="component" value="Chromosome"/>
</dbReference>
<dbReference type="RefSeq" id="YP_004994935.1">
    <property type="nucleotide sequence ID" value="NC_016603.1"/>
</dbReference>
<dbReference type="RefSeq" id="WP_014206381.1">
    <property type="nucleotide sequence ID" value="NC_016603.1"/>
</dbReference>
<name>F0KK78_ACIP2</name>
<dbReference type="Pfam" id="PF11720">
    <property type="entry name" value="Inhibitor_I78"/>
    <property type="match status" value="1"/>
</dbReference>
<keyword evidence="3" id="KW-1185">Reference proteome</keyword>
<dbReference type="OrthoDB" id="148878at2"/>
<dbReference type="PANTHER" id="PTHR38008">
    <property type="entry name" value="HEMOLYSIN-RELATED"/>
    <property type="match status" value="1"/>
</dbReference>
<dbReference type="HOGENOM" id="CLU_123717_3_0_6"/>
<dbReference type="STRING" id="871585.BDGL_000667"/>
<dbReference type="PATRIC" id="fig|871585.3.peg.666"/>
<feature type="signal peptide" evidence="1">
    <location>
        <begin position="1"/>
        <end position="34"/>
    </location>
</feature>
<organism evidence="2 3">
    <name type="scientific">Acinetobacter pittii (strain PHEA-2)</name>
    <dbReference type="NCBI Taxonomy" id="871585"/>
    <lineage>
        <taxon>Bacteria</taxon>
        <taxon>Pseudomonadati</taxon>
        <taxon>Pseudomonadota</taxon>
        <taxon>Gammaproteobacteria</taxon>
        <taxon>Moraxellales</taxon>
        <taxon>Moraxellaceae</taxon>
        <taxon>Acinetobacter</taxon>
        <taxon>Acinetobacter calcoaceticus/baumannii complex</taxon>
    </lineage>
</organism>
<evidence type="ECO:0000313" key="3">
    <source>
        <dbReference type="Proteomes" id="UP000007477"/>
    </source>
</evidence>
<dbReference type="AlphaFoldDB" id="F0KK78"/>
<dbReference type="Gene3D" id="3.30.10.10">
    <property type="entry name" value="Trypsin Inhibitor V, subunit A"/>
    <property type="match status" value="1"/>
</dbReference>
<dbReference type="KEGG" id="acc:BDGL_000667"/>
<dbReference type="Pfam" id="PF03891">
    <property type="entry name" value="DUF333"/>
    <property type="match status" value="1"/>
</dbReference>
<gene>
    <name evidence="2" type="ordered locus">BDGL_000667</name>
</gene>
<evidence type="ECO:0000313" key="2">
    <source>
        <dbReference type="EMBL" id="ADY81253.1"/>
    </source>
</evidence>
<evidence type="ECO:0000256" key="1">
    <source>
        <dbReference type="SAM" id="SignalP"/>
    </source>
</evidence>
<dbReference type="GeneID" id="11638847"/>
<evidence type="ECO:0008006" key="4">
    <source>
        <dbReference type="Google" id="ProtNLM"/>
    </source>
</evidence>
<proteinExistence type="predicted"/>
<accession>F0KK78</accession>